<keyword evidence="4" id="KW-0808">Transferase</keyword>
<accession>A0A178M4J5</accession>
<evidence type="ECO:0000256" key="3">
    <source>
        <dbReference type="ARBA" id="ARBA00022553"/>
    </source>
</evidence>
<dbReference type="Gene3D" id="1.10.287.130">
    <property type="match status" value="1"/>
</dbReference>
<feature type="domain" description="Histidine kinase" evidence="8">
    <location>
        <begin position="395"/>
        <end position="606"/>
    </location>
</feature>
<gene>
    <name evidence="9" type="ORF">A6A04_09800</name>
</gene>
<dbReference type="Gene3D" id="2.60.40.2380">
    <property type="match status" value="1"/>
</dbReference>
<dbReference type="InterPro" id="IPR011623">
    <property type="entry name" value="7TMR_DISM_rcpt_extracell_dom1"/>
</dbReference>
<dbReference type="InterPro" id="IPR011622">
    <property type="entry name" value="7TMR_DISM_rcpt_extracell_dom2"/>
</dbReference>
<protein>
    <recommendedName>
        <fullName evidence="2">histidine kinase</fullName>
        <ecNumber evidence="2">2.7.13.3</ecNumber>
    </recommendedName>
</protein>
<dbReference type="InterPro" id="IPR004358">
    <property type="entry name" value="Sig_transdc_His_kin-like_C"/>
</dbReference>
<dbReference type="PANTHER" id="PTHR43711">
    <property type="entry name" value="TWO-COMPONENT HISTIDINE KINASE"/>
    <property type="match status" value="1"/>
</dbReference>
<dbReference type="InterPro" id="IPR003594">
    <property type="entry name" value="HATPase_dom"/>
</dbReference>
<name>A0A178M4J5_9PROT</name>
<dbReference type="PANTHER" id="PTHR43711:SF1">
    <property type="entry name" value="HISTIDINE KINASE 1"/>
    <property type="match status" value="1"/>
</dbReference>
<dbReference type="PRINTS" id="PR00344">
    <property type="entry name" value="BCTRLSENSOR"/>
</dbReference>
<proteinExistence type="predicted"/>
<sequence>MLRLDADGQPVVSLDGHLSMLADADGRLTVEQAALRADFVDLDPQSRPGIASGTVWYRFTVARSAAAPSEWVLAFGEPDMEDVRVYVPRPGGFAEIRLGRAIPSRDLPMAARRHAASLDLSGEEPTTIYLRLASDKIRFEAAELWRPGALVFQEARQSALFGLHFGVLAMLVVVYALFGLWLRDGAMLAYCLYVATIVSRGLSHTGMAALLFPWAGAGLGNLLTGIGLMGGMAAFILMWDRILDLRRTFPVMHRIYGVVGGLVAVSVLVTDTPLFPLLVRPAQVAMLAASLASIVLAVLLVRRDPRDILMKFYLCAFLPVVLVWAAEIGAALWPGKVPADLGRGMDVAAIMIHIAILSIALAYRLRRLQRERSLAELALASEQMARQRLRTFVDMATHEFKTPLAVIDSAVQMLELRTPPGQPDITTRHDTIRRAVRRLVALVDTCLATDRDITPALRPRPMNPAELVAAVADRHRDPRYPDLMVDVTDLPAVIVADADLLGIALDALVDNARRHGAAESPVDLTASADRQQVVFTVADRGPGIAPGDVRHIFEKHYRGVASATIPGSGLGLHLVRIIADLHGGTVDAHPRPGGGALFRLCLPVVTDDPVPETRPV</sequence>
<dbReference type="EC" id="2.7.13.3" evidence="2"/>
<feature type="transmembrane region" description="Helical" evidence="7">
    <location>
        <begin position="345"/>
        <end position="363"/>
    </location>
</feature>
<dbReference type="Pfam" id="PF07696">
    <property type="entry name" value="7TMR-DISMED2"/>
    <property type="match status" value="1"/>
</dbReference>
<keyword evidence="7" id="KW-0812">Transmembrane</keyword>
<keyword evidence="7" id="KW-0472">Membrane</keyword>
<dbReference type="SUPFAM" id="SSF47384">
    <property type="entry name" value="Homodimeric domain of signal transducing histidine kinase"/>
    <property type="match status" value="1"/>
</dbReference>
<comment type="caution">
    <text evidence="9">The sequence shown here is derived from an EMBL/GenBank/DDBJ whole genome shotgun (WGS) entry which is preliminary data.</text>
</comment>
<dbReference type="PROSITE" id="PS50109">
    <property type="entry name" value="HIS_KIN"/>
    <property type="match status" value="1"/>
</dbReference>
<dbReference type="AlphaFoldDB" id="A0A178M4J5"/>
<keyword evidence="10" id="KW-1185">Reference proteome</keyword>
<dbReference type="SMART" id="SM00387">
    <property type="entry name" value="HATPase_c"/>
    <property type="match status" value="1"/>
</dbReference>
<dbReference type="InterPro" id="IPR050736">
    <property type="entry name" value="Sensor_HK_Regulatory"/>
</dbReference>
<keyword evidence="5" id="KW-0418">Kinase</keyword>
<feature type="transmembrane region" description="Helical" evidence="7">
    <location>
        <begin position="251"/>
        <end position="270"/>
    </location>
</feature>
<dbReference type="GO" id="GO:0000155">
    <property type="term" value="F:phosphorelay sensor kinase activity"/>
    <property type="evidence" value="ECO:0007669"/>
    <property type="project" value="InterPro"/>
</dbReference>
<dbReference type="CDD" id="cd00075">
    <property type="entry name" value="HATPase"/>
    <property type="match status" value="1"/>
</dbReference>
<dbReference type="Pfam" id="PF02518">
    <property type="entry name" value="HATPase_c"/>
    <property type="match status" value="1"/>
</dbReference>
<keyword evidence="3" id="KW-0597">Phosphoprotein</keyword>
<feature type="transmembrane region" description="Helical" evidence="7">
    <location>
        <begin position="218"/>
        <end position="239"/>
    </location>
</feature>
<dbReference type="SUPFAM" id="SSF55874">
    <property type="entry name" value="ATPase domain of HSP90 chaperone/DNA topoisomerase II/histidine kinase"/>
    <property type="match status" value="1"/>
</dbReference>
<evidence type="ECO:0000256" key="5">
    <source>
        <dbReference type="ARBA" id="ARBA00022777"/>
    </source>
</evidence>
<evidence type="ECO:0000256" key="4">
    <source>
        <dbReference type="ARBA" id="ARBA00022679"/>
    </source>
</evidence>
<evidence type="ECO:0000259" key="8">
    <source>
        <dbReference type="PROSITE" id="PS50109"/>
    </source>
</evidence>
<dbReference type="Proteomes" id="UP000078428">
    <property type="component" value="Unassembled WGS sequence"/>
</dbReference>
<dbReference type="Pfam" id="PF07695">
    <property type="entry name" value="7TMR-DISM_7TM"/>
    <property type="match status" value="1"/>
</dbReference>
<dbReference type="InterPro" id="IPR036890">
    <property type="entry name" value="HATPase_C_sf"/>
</dbReference>
<feature type="transmembrane region" description="Helical" evidence="7">
    <location>
        <begin position="313"/>
        <end position="333"/>
    </location>
</feature>
<keyword evidence="6" id="KW-0902">Two-component regulatory system</keyword>
<dbReference type="Pfam" id="PF00512">
    <property type="entry name" value="HisKA"/>
    <property type="match status" value="1"/>
</dbReference>
<comment type="catalytic activity">
    <reaction evidence="1">
        <text>ATP + protein L-histidine = ADP + protein N-phospho-L-histidine.</text>
        <dbReference type="EC" id="2.7.13.3"/>
    </reaction>
</comment>
<dbReference type="InterPro" id="IPR003661">
    <property type="entry name" value="HisK_dim/P_dom"/>
</dbReference>
<evidence type="ECO:0000256" key="6">
    <source>
        <dbReference type="ARBA" id="ARBA00023012"/>
    </source>
</evidence>
<evidence type="ECO:0000256" key="7">
    <source>
        <dbReference type="SAM" id="Phobius"/>
    </source>
</evidence>
<dbReference type="InterPro" id="IPR005467">
    <property type="entry name" value="His_kinase_dom"/>
</dbReference>
<keyword evidence="7" id="KW-1133">Transmembrane helix</keyword>
<evidence type="ECO:0000313" key="9">
    <source>
        <dbReference type="EMBL" id="OAN42986.1"/>
    </source>
</evidence>
<evidence type="ECO:0000256" key="1">
    <source>
        <dbReference type="ARBA" id="ARBA00000085"/>
    </source>
</evidence>
<dbReference type="EMBL" id="LWQT01000131">
    <property type="protein sequence ID" value="OAN42986.1"/>
    <property type="molecule type" value="Genomic_DNA"/>
</dbReference>
<dbReference type="InterPro" id="IPR036097">
    <property type="entry name" value="HisK_dim/P_sf"/>
</dbReference>
<dbReference type="SMART" id="SM00388">
    <property type="entry name" value="HisKA"/>
    <property type="match status" value="1"/>
</dbReference>
<reference evidence="9 10" key="1">
    <citation type="submission" date="2016-04" db="EMBL/GenBank/DDBJ databases">
        <title>Draft genome sequence of freshwater magnetotactic bacteria Magnetospirillum marisnigri SP-1 and Magnetospirillum moscoviense BB-1.</title>
        <authorList>
            <person name="Koziaeva V."/>
            <person name="Dziuba M.V."/>
            <person name="Ivanov T.M."/>
            <person name="Kuznetsov B."/>
            <person name="Grouzdev D.S."/>
        </authorList>
    </citation>
    <scope>NUCLEOTIDE SEQUENCE [LARGE SCALE GENOMIC DNA]</scope>
    <source>
        <strain evidence="9 10">SP-1</strain>
    </source>
</reference>
<evidence type="ECO:0000256" key="2">
    <source>
        <dbReference type="ARBA" id="ARBA00012438"/>
    </source>
</evidence>
<evidence type="ECO:0000313" key="10">
    <source>
        <dbReference type="Proteomes" id="UP000078428"/>
    </source>
</evidence>
<dbReference type="Gene3D" id="3.30.565.10">
    <property type="entry name" value="Histidine kinase-like ATPase, C-terminal domain"/>
    <property type="match status" value="1"/>
</dbReference>
<organism evidence="9 10">
    <name type="scientific">Paramagnetospirillum marisnigri</name>
    <dbReference type="NCBI Taxonomy" id="1285242"/>
    <lineage>
        <taxon>Bacteria</taxon>
        <taxon>Pseudomonadati</taxon>
        <taxon>Pseudomonadota</taxon>
        <taxon>Alphaproteobacteria</taxon>
        <taxon>Rhodospirillales</taxon>
        <taxon>Magnetospirillaceae</taxon>
        <taxon>Paramagnetospirillum</taxon>
    </lineage>
</organism>
<feature type="transmembrane region" description="Helical" evidence="7">
    <location>
        <begin position="159"/>
        <end position="178"/>
    </location>
</feature>
<feature type="transmembrane region" description="Helical" evidence="7">
    <location>
        <begin position="282"/>
        <end position="301"/>
    </location>
</feature>
<feature type="transmembrane region" description="Helical" evidence="7">
    <location>
        <begin position="190"/>
        <end position="212"/>
    </location>
</feature>
<dbReference type="CDD" id="cd00082">
    <property type="entry name" value="HisKA"/>
    <property type="match status" value="1"/>
</dbReference>
<dbReference type="STRING" id="1285242.A6A04_09800"/>